<dbReference type="OrthoDB" id="7032751at2"/>
<evidence type="ECO:0000313" key="1">
    <source>
        <dbReference type="EMBL" id="QCI13394.1"/>
    </source>
</evidence>
<dbReference type="EMBL" id="CP039371">
    <property type="protein sequence ID" value="QCI13394.1"/>
    <property type="molecule type" value="Genomic_DNA"/>
</dbReference>
<dbReference type="AlphaFoldDB" id="A0A4D6XCE1"/>
<name>A0A4D6XCE1_PSEPU</name>
<dbReference type="Proteomes" id="UP000298551">
    <property type="component" value="Chromosome"/>
</dbReference>
<organism evidence="1 2">
    <name type="scientific">Pseudomonas putida</name>
    <name type="common">Arthrobacter siderocapsulatus</name>
    <dbReference type="NCBI Taxonomy" id="303"/>
    <lineage>
        <taxon>Bacteria</taxon>
        <taxon>Pseudomonadati</taxon>
        <taxon>Pseudomonadota</taxon>
        <taxon>Gammaproteobacteria</taxon>
        <taxon>Pseudomonadales</taxon>
        <taxon>Pseudomonadaceae</taxon>
        <taxon>Pseudomonas</taxon>
    </lineage>
</organism>
<proteinExistence type="predicted"/>
<reference evidence="2" key="1">
    <citation type="submission" date="2019-04" db="EMBL/GenBank/DDBJ databases">
        <title>Genome sequence of Pseudomonas putida 1290, an auxin catabolizing strain.</title>
        <authorList>
            <person name="Laird T.S."/>
            <person name="Leveau J.H.J."/>
        </authorList>
    </citation>
    <scope>NUCLEOTIDE SEQUENCE [LARGE SCALE GENOMIC DNA]</scope>
    <source>
        <strain evidence="2">1290</strain>
    </source>
</reference>
<gene>
    <name evidence="1" type="ORF">E6B08_19375</name>
</gene>
<dbReference type="RefSeq" id="WP_136915530.1">
    <property type="nucleotide sequence ID" value="NZ_CP039371.1"/>
</dbReference>
<protein>
    <submittedName>
        <fullName evidence="1">Uncharacterized protein</fullName>
    </submittedName>
</protein>
<accession>A0A4D6XCE1</accession>
<sequence>MVSLSRDLIDLTLAHLPNDSAAKWEIHEVLARPAPQPNPDPIAWMVGTAIWWTKEEAERDAAETGLPIVGLGPLNASIPAEQSQAIPVGEVVAFGKGLHEIAWAAGRMPKLGAKLYTNADPGVLDRCEARLHEVASLCATVEQERDDLRAQLTDLFALLGEAWEHDISTPLKRKIRAALIASEKQEIPSRCTSCDNCKGFNTGHDSSQQLPYSIRCDNCHKEARAADHAGLARAWNALNQGE</sequence>
<evidence type="ECO:0000313" key="2">
    <source>
        <dbReference type="Proteomes" id="UP000298551"/>
    </source>
</evidence>